<comment type="caution">
    <text evidence="1">The sequence shown here is derived from an EMBL/GenBank/DDBJ whole genome shotgun (WGS) entry which is preliminary data.</text>
</comment>
<accession>X1AY52</accession>
<sequence>MINSNEEDIPLEVKAWRAWVNRILLKQKRILESYHEDINITMNEMAALRRVVKRMKDRYDPIG</sequence>
<dbReference type="AlphaFoldDB" id="X1AY52"/>
<evidence type="ECO:0000313" key="1">
    <source>
        <dbReference type="EMBL" id="GAG77033.1"/>
    </source>
</evidence>
<dbReference type="EMBL" id="BART01012108">
    <property type="protein sequence ID" value="GAG77033.1"/>
    <property type="molecule type" value="Genomic_DNA"/>
</dbReference>
<proteinExistence type="predicted"/>
<protein>
    <submittedName>
        <fullName evidence="1">Uncharacterized protein</fullName>
    </submittedName>
</protein>
<reference evidence="1" key="1">
    <citation type="journal article" date="2014" name="Front. Microbiol.">
        <title>High frequency of phylogenetically diverse reductive dehalogenase-homologous genes in deep subseafloor sedimentary metagenomes.</title>
        <authorList>
            <person name="Kawai M."/>
            <person name="Futagami T."/>
            <person name="Toyoda A."/>
            <person name="Takaki Y."/>
            <person name="Nishi S."/>
            <person name="Hori S."/>
            <person name="Arai W."/>
            <person name="Tsubouchi T."/>
            <person name="Morono Y."/>
            <person name="Uchiyama I."/>
            <person name="Ito T."/>
            <person name="Fujiyama A."/>
            <person name="Inagaki F."/>
            <person name="Takami H."/>
        </authorList>
    </citation>
    <scope>NUCLEOTIDE SEQUENCE</scope>
    <source>
        <strain evidence="1">Expedition CK06-06</strain>
    </source>
</reference>
<gene>
    <name evidence="1" type="ORF">S01H4_25445</name>
</gene>
<organism evidence="1">
    <name type="scientific">marine sediment metagenome</name>
    <dbReference type="NCBI Taxonomy" id="412755"/>
    <lineage>
        <taxon>unclassified sequences</taxon>
        <taxon>metagenomes</taxon>
        <taxon>ecological metagenomes</taxon>
    </lineage>
</organism>
<name>X1AY52_9ZZZZ</name>